<evidence type="ECO:0000313" key="11">
    <source>
        <dbReference type="Proteomes" id="UP000807159"/>
    </source>
</evidence>
<dbReference type="Proteomes" id="UP000807159">
    <property type="component" value="Chromosome 10"/>
</dbReference>
<dbReference type="InterPro" id="IPR001650">
    <property type="entry name" value="Helicase_C-like"/>
</dbReference>
<dbReference type="InterPro" id="IPR027417">
    <property type="entry name" value="P-loop_NTPase"/>
</dbReference>
<name>A0A8T2XVF7_POPDE</name>
<keyword evidence="2" id="KW-0547">Nucleotide-binding</keyword>
<dbReference type="InterPro" id="IPR049730">
    <property type="entry name" value="SNF2/RAD54-like_C"/>
</dbReference>
<protein>
    <submittedName>
        <fullName evidence="10">Uncharacterized protein</fullName>
    </submittedName>
</protein>
<dbReference type="SUPFAM" id="SSF52540">
    <property type="entry name" value="P-loop containing nucleoside triphosphate hydrolases"/>
    <property type="match status" value="2"/>
</dbReference>
<evidence type="ECO:0000256" key="3">
    <source>
        <dbReference type="ARBA" id="ARBA00022801"/>
    </source>
</evidence>
<organism evidence="10 11">
    <name type="scientific">Populus deltoides</name>
    <name type="common">Eastern poplar</name>
    <name type="synonym">Eastern cottonwood</name>
    <dbReference type="NCBI Taxonomy" id="3696"/>
    <lineage>
        <taxon>Eukaryota</taxon>
        <taxon>Viridiplantae</taxon>
        <taxon>Streptophyta</taxon>
        <taxon>Embryophyta</taxon>
        <taxon>Tracheophyta</taxon>
        <taxon>Spermatophyta</taxon>
        <taxon>Magnoliopsida</taxon>
        <taxon>eudicotyledons</taxon>
        <taxon>Gunneridae</taxon>
        <taxon>Pentapetalae</taxon>
        <taxon>rosids</taxon>
        <taxon>fabids</taxon>
        <taxon>Malpighiales</taxon>
        <taxon>Salicaceae</taxon>
        <taxon>Saliceae</taxon>
        <taxon>Populus</taxon>
    </lineage>
</organism>
<feature type="domain" description="Helicase C-terminal" evidence="9">
    <location>
        <begin position="354"/>
        <end position="510"/>
    </location>
</feature>
<dbReference type="PANTHER" id="PTHR45821">
    <property type="entry name" value="SNF2 DOMAIN-CONTAINING PROTEIN CLASSY 2-RELATED"/>
    <property type="match status" value="1"/>
</dbReference>
<dbReference type="PROSITE" id="PS51192">
    <property type="entry name" value="HELICASE_ATP_BIND_1"/>
    <property type="match status" value="1"/>
</dbReference>
<dbReference type="GO" id="GO:0005634">
    <property type="term" value="C:nucleus"/>
    <property type="evidence" value="ECO:0007669"/>
    <property type="project" value="UniProtKB-SubCell"/>
</dbReference>
<dbReference type="InterPro" id="IPR038718">
    <property type="entry name" value="SNF2-like_sf"/>
</dbReference>
<keyword evidence="3" id="KW-0378">Hydrolase</keyword>
<dbReference type="GO" id="GO:0080188">
    <property type="term" value="P:gene silencing by siRNA-directed DNA methylation"/>
    <property type="evidence" value="ECO:0007669"/>
    <property type="project" value="InterPro"/>
</dbReference>
<evidence type="ECO:0000256" key="7">
    <source>
        <dbReference type="SAM" id="MobiDB-lite"/>
    </source>
</evidence>
<dbReference type="GO" id="GO:0005524">
    <property type="term" value="F:ATP binding"/>
    <property type="evidence" value="ECO:0007669"/>
    <property type="project" value="UniProtKB-KW"/>
</dbReference>
<reference evidence="10" key="1">
    <citation type="journal article" date="2021" name="J. Hered.">
        <title>Genome Assembly of Salicaceae Populus deltoides (Eastern Cottonwood) I-69 Based on Nanopore Sequencing and Hi-C Technologies.</title>
        <authorList>
            <person name="Bai S."/>
            <person name="Wu H."/>
            <person name="Zhang J."/>
            <person name="Pan Z."/>
            <person name="Zhao W."/>
            <person name="Li Z."/>
            <person name="Tong C."/>
        </authorList>
    </citation>
    <scope>NUCLEOTIDE SEQUENCE</scope>
    <source>
        <tissue evidence="10">Leaf</tissue>
    </source>
</reference>
<dbReference type="GO" id="GO:0016787">
    <property type="term" value="F:hydrolase activity"/>
    <property type="evidence" value="ECO:0007669"/>
    <property type="project" value="UniProtKB-KW"/>
</dbReference>
<evidence type="ECO:0000259" key="9">
    <source>
        <dbReference type="PROSITE" id="PS51194"/>
    </source>
</evidence>
<dbReference type="Pfam" id="PF00176">
    <property type="entry name" value="SNF2-rel_dom"/>
    <property type="match status" value="1"/>
</dbReference>
<evidence type="ECO:0000259" key="8">
    <source>
        <dbReference type="PROSITE" id="PS51192"/>
    </source>
</evidence>
<keyword evidence="4" id="KW-0347">Helicase</keyword>
<feature type="compositionally biased region" description="Acidic residues" evidence="7">
    <location>
        <begin position="15"/>
        <end position="27"/>
    </location>
</feature>
<comment type="caution">
    <text evidence="10">The sequence shown here is derived from an EMBL/GenBank/DDBJ whole genome shotgun (WGS) entry which is preliminary data.</text>
</comment>
<evidence type="ECO:0000313" key="10">
    <source>
        <dbReference type="EMBL" id="KAH8496827.1"/>
    </source>
</evidence>
<dbReference type="Gene3D" id="3.40.50.300">
    <property type="entry name" value="P-loop containing nucleotide triphosphate hydrolases"/>
    <property type="match status" value="1"/>
</dbReference>
<keyword evidence="6" id="KW-0539">Nucleus</keyword>
<dbReference type="Gene3D" id="3.40.50.10810">
    <property type="entry name" value="Tandem AAA-ATPase domain"/>
    <property type="match status" value="1"/>
</dbReference>
<dbReference type="Pfam" id="PF00271">
    <property type="entry name" value="Helicase_C"/>
    <property type="match status" value="1"/>
</dbReference>
<keyword evidence="11" id="KW-1185">Reference proteome</keyword>
<dbReference type="GO" id="GO:0004386">
    <property type="term" value="F:helicase activity"/>
    <property type="evidence" value="ECO:0007669"/>
    <property type="project" value="UniProtKB-KW"/>
</dbReference>
<evidence type="ECO:0000256" key="5">
    <source>
        <dbReference type="ARBA" id="ARBA00022840"/>
    </source>
</evidence>
<sequence length="542" mass="62358">MDCTSQTAESKPRDEEDSELKPDEDEGLNLFSNHTSGEDVPFEVNDNVWDLIPELRAKLHMHQKKAFEFLWRNIAGSLVPAPTEKASKKTGKQPLVLAPKTTLYTWYKEFIKWEIPVPVHLIHGTRSSRVFRQTPVALRGSCPRPSQDVVHILDCLEKMQKWHAQPSVLVMGYTSFLTLMRADSKYNHRKYMAKVLRESPGMLVLDEGHNPRSTKSRLRKVLMKVETDLRILLSGTLFQNNFCEYFNTLWLARPLFIREVLKALDPKFKRKKKGAQKARHFLESRARKFFIDNIASKINLDEAEEKMQGLNMLRNMTKGFIVVYEGTASDTLPGLQIYTISINPTDIQHEILVKLHKIMEKCPGYPLEVELLITLASIHPSIINSSFCVKKFYEQEELMELEKLRVMGKFEELGGPSRVLLASITACAKGISLTAASRVILLDSEWNPSKTKQAIARAFRPGQQKMVYVYQLLATGTVEEDKYHRTAWKEWVSRMIFSEESVEDPSRWLAEKIEDGVLREIVEENRVKSFHMIMKNEKASTS</sequence>
<evidence type="ECO:0000256" key="4">
    <source>
        <dbReference type="ARBA" id="ARBA00022806"/>
    </source>
</evidence>
<dbReference type="SMART" id="SM00490">
    <property type="entry name" value="HELICc"/>
    <property type="match status" value="1"/>
</dbReference>
<dbReference type="InterPro" id="IPR000330">
    <property type="entry name" value="SNF2_N"/>
</dbReference>
<keyword evidence="5" id="KW-0067">ATP-binding</keyword>
<comment type="subcellular location">
    <subcellularLocation>
        <location evidence="1">Nucleus</location>
    </subcellularLocation>
</comment>
<evidence type="ECO:0000256" key="1">
    <source>
        <dbReference type="ARBA" id="ARBA00004123"/>
    </source>
</evidence>
<dbReference type="InterPro" id="IPR014001">
    <property type="entry name" value="Helicase_ATP-bd"/>
</dbReference>
<dbReference type="CDD" id="cd18793">
    <property type="entry name" value="SF2_C_SNF"/>
    <property type="match status" value="1"/>
</dbReference>
<dbReference type="InterPro" id="IPR044567">
    <property type="entry name" value="CLSY/DRD1"/>
</dbReference>
<gene>
    <name evidence="10" type="ORF">H0E87_019531</name>
</gene>
<dbReference type="PROSITE" id="PS51194">
    <property type="entry name" value="HELICASE_CTER"/>
    <property type="match status" value="1"/>
</dbReference>
<feature type="region of interest" description="Disordered" evidence="7">
    <location>
        <begin position="1"/>
        <end position="36"/>
    </location>
</feature>
<evidence type="ECO:0000256" key="2">
    <source>
        <dbReference type="ARBA" id="ARBA00022741"/>
    </source>
</evidence>
<feature type="domain" description="Helicase ATP-binding" evidence="8">
    <location>
        <begin position="80"/>
        <end position="255"/>
    </location>
</feature>
<accession>A0A8T2XVF7</accession>
<proteinExistence type="predicted"/>
<dbReference type="EMBL" id="JACEGQ020000010">
    <property type="protein sequence ID" value="KAH8496827.1"/>
    <property type="molecule type" value="Genomic_DNA"/>
</dbReference>
<dbReference type="AlphaFoldDB" id="A0A8T2XVF7"/>
<evidence type="ECO:0000256" key="6">
    <source>
        <dbReference type="ARBA" id="ARBA00023242"/>
    </source>
</evidence>
<dbReference type="PANTHER" id="PTHR45821:SF2">
    <property type="entry name" value="SNF2 DOMAIN-CONTAINING PROTEIN CLASSY 2"/>
    <property type="match status" value="1"/>
</dbReference>